<keyword evidence="7" id="KW-1185">Reference proteome</keyword>
<evidence type="ECO:0000313" key="7">
    <source>
        <dbReference type="Proteomes" id="UP000620124"/>
    </source>
</evidence>
<dbReference type="GO" id="GO:0016491">
    <property type="term" value="F:oxidoreductase activity"/>
    <property type="evidence" value="ECO:0007669"/>
    <property type="project" value="UniProtKB-KW"/>
</dbReference>
<gene>
    <name evidence="6" type="ORF">MVEN_02359400</name>
</gene>
<dbReference type="GO" id="GO:0071949">
    <property type="term" value="F:FAD binding"/>
    <property type="evidence" value="ECO:0007669"/>
    <property type="project" value="InterPro"/>
</dbReference>
<keyword evidence="4" id="KW-1133">Transmembrane helix</keyword>
<dbReference type="AlphaFoldDB" id="A0A8H6X2X9"/>
<reference evidence="6" key="1">
    <citation type="submission" date="2020-05" db="EMBL/GenBank/DDBJ databases">
        <title>Mycena genomes resolve the evolution of fungal bioluminescence.</title>
        <authorList>
            <person name="Tsai I.J."/>
        </authorList>
    </citation>
    <scope>NUCLEOTIDE SEQUENCE</scope>
    <source>
        <strain evidence="6">CCC161011</strain>
    </source>
</reference>
<dbReference type="InterPro" id="IPR036188">
    <property type="entry name" value="FAD/NAD-bd_sf"/>
</dbReference>
<dbReference type="SUPFAM" id="SSF51905">
    <property type="entry name" value="FAD/NAD(P)-binding domain"/>
    <property type="match status" value="1"/>
</dbReference>
<keyword evidence="3" id="KW-0560">Oxidoreductase</keyword>
<dbReference type="OrthoDB" id="417877at2759"/>
<dbReference type="Proteomes" id="UP000620124">
    <property type="component" value="Unassembled WGS sequence"/>
</dbReference>
<dbReference type="InterPro" id="IPR051104">
    <property type="entry name" value="FAD_monoxygenase"/>
</dbReference>
<evidence type="ECO:0000259" key="5">
    <source>
        <dbReference type="Pfam" id="PF01494"/>
    </source>
</evidence>
<accession>A0A8H6X2X9</accession>
<dbReference type="GO" id="GO:0044550">
    <property type="term" value="P:secondary metabolite biosynthetic process"/>
    <property type="evidence" value="ECO:0007669"/>
    <property type="project" value="TreeGrafter"/>
</dbReference>
<keyword evidence="1" id="KW-0285">Flavoprotein</keyword>
<evidence type="ECO:0000256" key="1">
    <source>
        <dbReference type="ARBA" id="ARBA00022630"/>
    </source>
</evidence>
<dbReference type="InterPro" id="IPR002938">
    <property type="entry name" value="FAD-bd"/>
</dbReference>
<dbReference type="EMBL" id="JACAZI010000029">
    <property type="protein sequence ID" value="KAF7333435.1"/>
    <property type="molecule type" value="Genomic_DNA"/>
</dbReference>
<dbReference type="PANTHER" id="PTHR46720">
    <property type="entry name" value="HYDROXYLASE, PUTATIVE (AFU_ORTHOLOGUE AFUA_3G01460)-RELATED"/>
    <property type="match status" value="1"/>
</dbReference>
<keyword evidence="2" id="KW-0274">FAD</keyword>
<keyword evidence="4" id="KW-0472">Membrane</keyword>
<sequence>MSDTKSEYKFRVVIAGCGIGGLALAAFISRFTKENSDGRITVDIYEAKPEVSTIGAGVAIWKRSWQVLQDLGFEAEFIKKGFKVPKDGECNSESLRVTILKAYSVCFDQPVAQFFASPTNRLKVTISTAMSVPLIFHYALLSLQIDGPVGLHRPTLLEIFESKLSADCKIHTSKRLERYEVSNNGSVNVVFSDDSVVAADILVGADGIHSATRGTMFKSIGQRDERYLRPTFTGTIAYRSGIPKDKFVAAFPNHSAAEKAQVHIVSQPLGPWIDITCYNSEPELEGKLYDGPMVKEVATKDVVGLCEDWEPDLLSLIKSVESYNAWAIHVVNPLPRYVSGVVVLIGDAAHAMTPYQGIGGGQAIEDAHILGRILSHTLTRKDNISSILKLYEALRLSPTQEAAKKSRNNGLLYQFNHPDFPFSDPNHPQRDELEAIGNAIGRSFGWLADGDAEADWVEAEAKLKEIADH</sequence>
<name>A0A8H6X2X9_9AGAR</name>
<organism evidence="6 7">
    <name type="scientific">Mycena venus</name>
    <dbReference type="NCBI Taxonomy" id="2733690"/>
    <lineage>
        <taxon>Eukaryota</taxon>
        <taxon>Fungi</taxon>
        <taxon>Dikarya</taxon>
        <taxon>Basidiomycota</taxon>
        <taxon>Agaricomycotina</taxon>
        <taxon>Agaricomycetes</taxon>
        <taxon>Agaricomycetidae</taxon>
        <taxon>Agaricales</taxon>
        <taxon>Marasmiineae</taxon>
        <taxon>Mycenaceae</taxon>
        <taxon>Mycena</taxon>
    </lineage>
</organism>
<evidence type="ECO:0000256" key="3">
    <source>
        <dbReference type="ARBA" id="ARBA00023002"/>
    </source>
</evidence>
<evidence type="ECO:0000256" key="4">
    <source>
        <dbReference type="SAM" id="Phobius"/>
    </source>
</evidence>
<dbReference type="PRINTS" id="PR00420">
    <property type="entry name" value="RNGMNOXGNASE"/>
</dbReference>
<comment type="caution">
    <text evidence="6">The sequence shown here is derived from an EMBL/GenBank/DDBJ whole genome shotgun (WGS) entry which is preliminary data.</text>
</comment>
<protein>
    <submittedName>
        <fullName evidence="6">FAD NAD-binding domain-containing protein</fullName>
    </submittedName>
</protein>
<dbReference type="Pfam" id="PF01494">
    <property type="entry name" value="FAD_binding_3"/>
    <property type="match status" value="1"/>
</dbReference>
<dbReference type="PANTHER" id="PTHR46720:SF3">
    <property type="entry name" value="FAD-BINDING DOMAIN-CONTAINING PROTEIN-RELATED"/>
    <property type="match status" value="1"/>
</dbReference>
<evidence type="ECO:0000313" key="6">
    <source>
        <dbReference type="EMBL" id="KAF7333435.1"/>
    </source>
</evidence>
<proteinExistence type="predicted"/>
<feature type="transmembrane region" description="Helical" evidence="4">
    <location>
        <begin position="12"/>
        <end position="31"/>
    </location>
</feature>
<keyword evidence="4" id="KW-0812">Transmembrane</keyword>
<dbReference type="Gene3D" id="3.50.50.60">
    <property type="entry name" value="FAD/NAD(P)-binding domain"/>
    <property type="match status" value="2"/>
</dbReference>
<feature type="domain" description="FAD-binding" evidence="5">
    <location>
        <begin position="323"/>
        <end position="402"/>
    </location>
</feature>
<evidence type="ECO:0000256" key="2">
    <source>
        <dbReference type="ARBA" id="ARBA00022827"/>
    </source>
</evidence>